<evidence type="ECO:0000313" key="3">
    <source>
        <dbReference type="Proteomes" id="UP000070035"/>
    </source>
</evidence>
<name>A0A133V509_9EURY</name>
<accession>A0A133V509</accession>
<keyword evidence="1" id="KW-1133">Transmembrane helix</keyword>
<dbReference type="AlphaFoldDB" id="A0A133V509"/>
<keyword evidence="3" id="KW-1185">Reference proteome</keyword>
<reference evidence="2 3" key="1">
    <citation type="journal article" date="2016" name="Sci. Rep.">
        <title>Metabolic traits of an uncultured archaeal lineage -MSBL1- from brine pools of the Red Sea.</title>
        <authorList>
            <person name="Mwirichia R."/>
            <person name="Alam I."/>
            <person name="Rashid M."/>
            <person name="Vinu M."/>
            <person name="Ba-Alawi W."/>
            <person name="Anthony Kamau A."/>
            <person name="Kamanda Ngugi D."/>
            <person name="Goker M."/>
            <person name="Klenk H.P."/>
            <person name="Bajic V."/>
            <person name="Stingl U."/>
        </authorList>
    </citation>
    <scope>NUCLEOTIDE SEQUENCE [LARGE SCALE GENOMIC DNA]</scope>
    <source>
        <strain evidence="2">SCGC-AAA261F17</strain>
    </source>
</reference>
<proteinExistence type="predicted"/>
<dbReference type="EMBL" id="LHXY01000036">
    <property type="protein sequence ID" value="KXB01486.1"/>
    <property type="molecule type" value="Genomic_DNA"/>
</dbReference>
<evidence type="ECO:0000256" key="1">
    <source>
        <dbReference type="SAM" id="Phobius"/>
    </source>
</evidence>
<feature type="transmembrane region" description="Helical" evidence="1">
    <location>
        <begin position="158"/>
        <end position="179"/>
    </location>
</feature>
<protein>
    <submittedName>
        <fullName evidence="2">Uncharacterized protein</fullName>
    </submittedName>
</protein>
<keyword evidence="1" id="KW-0812">Transmembrane</keyword>
<organism evidence="2 3">
    <name type="scientific">candidate division MSBL1 archaeon SCGC-AAA261F17</name>
    <dbReference type="NCBI Taxonomy" id="1698274"/>
    <lineage>
        <taxon>Archaea</taxon>
        <taxon>Methanobacteriati</taxon>
        <taxon>Methanobacteriota</taxon>
        <taxon>candidate division MSBL1</taxon>
    </lineage>
</organism>
<gene>
    <name evidence="2" type="ORF">AKJ44_02460</name>
</gene>
<comment type="caution">
    <text evidence="2">The sequence shown here is derived from an EMBL/GenBank/DDBJ whole genome shotgun (WGS) entry which is preliminary data.</text>
</comment>
<dbReference type="Proteomes" id="UP000070035">
    <property type="component" value="Unassembled WGS sequence"/>
</dbReference>
<sequence length="181" mass="19723">MPTLSIYGDEIAVAFSYTRDPDTSKKKILLSLPHLESLSHWIVEEEEDFSVVPSRNPIVFDGSIAETLGAVNTGSGVVIKSLDEYGTVREYPLDLGAGEEAVRIVNVMDQYGDSEFYDESFLLVTKGQSGDEGKIRRATWALQTETSGETKAPFLNPLTLMAISGILILGGIILLILGIKK</sequence>
<keyword evidence="1" id="KW-0472">Membrane</keyword>
<evidence type="ECO:0000313" key="2">
    <source>
        <dbReference type="EMBL" id="KXB01486.1"/>
    </source>
</evidence>